<dbReference type="AlphaFoldDB" id="A0A0P9RQ44"/>
<feature type="region of interest" description="Disordered" evidence="1">
    <location>
        <begin position="43"/>
        <end position="63"/>
    </location>
</feature>
<reference evidence="2 3" key="1">
    <citation type="submission" date="2015-09" db="EMBL/GenBank/DDBJ databases">
        <title>Genome announcement of multiple Pseudomonas syringae strains.</title>
        <authorList>
            <person name="Thakur S."/>
            <person name="Wang P.W."/>
            <person name="Gong Y."/>
            <person name="Weir B.S."/>
            <person name="Guttman D.S."/>
        </authorList>
    </citation>
    <scope>NUCLEOTIDE SEQUENCE [LARGE SCALE GENOMIC DNA]</scope>
    <source>
        <strain evidence="2 3">ICMP4455</strain>
    </source>
</reference>
<organism evidence="2 3">
    <name type="scientific">Pseudomonas amygdali pv. eriobotryae</name>
    <dbReference type="NCBI Taxonomy" id="129137"/>
    <lineage>
        <taxon>Bacteria</taxon>
        <taxon>Pseudomonadati</taxon>
        <taxon>Pseudomonadota</taxon>
        <taxon>Gammaproteobacteria</taxon>
        <taxon>Pseudomonadales</taxon>
        <taxon>Pseudomonadaceae</taxon>
        <taxon>Pseudomonas</taxon>
        <taxon>Pseudomonas amygdali</taxon>
    </lineage>
</organism>
<evidence type="ECO:0000313" key="2">
    <source>
        <dbReference type="EMBL" id="KPX31101.1"/>
    </source>
</evidence>
<dbReference type="PATRIC" id="fig|129137.4.peg.3114"/>
<comment type="caution">
    <text evidence="2">The sequence shown here is derived from an EMBL/GenBank/DDBJ whole genome shotgun (WGS) entry which is preliminary data.</text>
</comment>
<name>A0A0P9RQ44_PSEA0</name>
<evidence type="ECO:0000313" key="3">
    <source>
        <dbReference type="Proteomes" id="UP000050490"/>
    </source>
</evidence>
<dbReference type="Proteomes" id="UP000050490">
    <property type="component" value="Unassembled WGS sequence"/>
</dbReference>
<protein>
    <submittedName>
        <fullName evidence="2">Uncharacterized protein</fullName>
    </submittedName>
</protein>
<proteinExistence type="predicted"/>
<dbReference type="EMBL" id="LJQI01000170">
    <property type="protein sequence ID" value="KPX31101.1"/>
    <property type="molecule type" value="Genomic_DNA"/>
</dbReference>
<evidence type="ECO:0000256" key="1">
    <source>
        <dbReference type="SAM" id="MobiDB-lite"/>
    </source>
</evidence>
<accession>A0A0P9RQ44</accession>
<gene>
    <name evidence="2" type="ORF">ALO70_100445</name>
</gene>
<sequence length="257" mass="29712">MFPQLYQPKYPAHSPITRKIQSFSKEQKMYISTITSDFLLPPSRPLTHLQTKPLPRSPEDKPALSKKEEFANAFYTREEEPWLQFTSNHPDEKDPTKKVIRPMTKELYLEHLNVDALLMSELQSCFYQEFRAELIDLRPDLTGKNFSYKIGDDAELKIIDLDDKLGTNEIKYLSDAINQKTHLKDAAITHAKILMTLADHDTDTFKGTYKLDLLNFQNVIDLGKIALSKKDDPSEIWISQIKEKAEKDSTHLIDTRA</sequence>